<accession>A0A1S8T5M8</accession>
<evidence type="ECO:0000313" key="2">
    <source>
        <dbReference type="Proteomes" id="UP000190890"/>
    </source>
</evidence>
<dbReference type="Pfam" id="PF08890">
    <property type="entry name" value="Phage_TAC_5"/>
    <property type="match status" value="1"/>
</dbReference>
<proteinExistence type="predicted"/>
<dbReference type="Gene3D" id="3.30.2220.30">
    <property type="match status" value="1"/>
</dbReference>
<protein>
    <submittedName>
        <fullName evidence="1">Phage XkdN-like protein</fullName>
    </submittedName>
</protein>
<name>A0A1S8T5M8_9CLOT</name>
<gene>
    <name evidence="1" type="ORF">CLPUN_46240</name>
</gene>
<sequence length="152" mass="17242">MNKNEQNSVLAMKEEDILAKLLGEYTIPTKTFEIKRLGIRIDLKGLTDKELKALKKECMMKPKKVNGRWEEKVNGDDYDAAIIAASTTNFDWNNSKLVEKYQVGDGKKVVLKRLLPGERSFLVTKALELSGYNDDIEEVDEDDIKNSSVGEE</sequence>
<dbReference type="STRING" id="29367.CLPUN_46240"/>
<dbReference type="RefSeq" id="WP_077849544.1">
    <property type="nucleotide sequence ID" value="NZ_LZZM01000219.1"/>
</dbReference>
<keyword evidence="2" id="KW-1185">Reference proteome</keyword>
<dbReference type="AlphaFoldDB" id="A0A1S8T5M8"/>
<dbReference type="InterPro" id="IPR038559">
    <property type="entry name" value="XkdN-like_sf"/>
</dbReference>
<comment type="caution">
    <text evidence="1">The sequence shown here is derived from an EMBL/GenBank/DDBJ whole genome shotgun (WGS) entry which is preliminary data.</text>
</comment>
<evidence type="ECO:0000313" key="1">
    <source>
        <dbReference type="EMBL" id="OOM72921.1"/>
    </source>
</evidence>
<dbReference type="Proteomes" id="UP000190890">
    <property type="component" value="Unassembled WGS sequence"/>
</dbReference>
<dbReference type="OrthoDB" id="1683304at2"/>
<dbReference type="EMBL" id="LZZM01000219">
    <property type="protein sequence ID" value="OOM72921.1"/>
    <property type="molecule type" value="Genomic_DNA"/>
</dbReference>
<organism evidence="1 2">
    <name type="scientific">Clostridium puniceum</name>
    <dbReference type="NCBI Taxonomy" id="29367"/>
    <lineage>
        <taxon>Bacteria</taxon>
        <taxon>Bacillati</taxon>
        <taxon>Bacillota</taxon>
        <taxon>Clostridia</taxon>
        <taxon>Eubacteriales</taxon>
        <taxon>Clostridiaceae</taxon>
        <taxon>Clostridium</taxon>
    </lineage>
</organism>
<dbReference type="InterPro" id="IPR014986">
    <property type="entry name" value="XkdN-like"/>
</dbReference>
<reference evidence="1 2" key="1">
    <citation type="submission" date="2016-05" db="EMBL/GenBank/DDBJ databases">
        <title>Microbial solvent formation.</title>
        <authorList>
            <person name="Poehlein A."/>
            <person name="Montoya Solano J.D."/>
            <person name="Flitsch S."/>
            <person name="Krabben P."/>
            <person name="Duerre P."/>
            <person name="Daniel R."/>
        </authorList>
    </citation>
    <scope>NUCLEOTIDE SEQUENCE [LARGE SCALE GENOMIC DNA]</scope>
    <source>
        <strain evidence="1 2">DSM 2619</strain>
    </source>
</reference>